<dbReference type="EMBL" id="JBHLXP010000001">
    <property type="protein sequence ID" value="MFC0047522.1"/>
    <property type="molecule type" value="Genomic_DNA"/>
</dbReference>
<dbReference type="Proteomes" id="UP001589813">
    <property type="component" value="Unassembled WGS sequence"/>
</dbReference>
<keyword evidence="1" id="KW-0812">Transmembrane</keyword>
<evidence type="ECO:0000313" key="3">
    <source>
        <dbReference type="Proteomes" id="UP001589813"/>
    </source>
</evidence>
<feature type="transmembrane region" description="Helical" evidence="1">
    <location>
        <begin position="152"/>
        <end position="167"/>
    </location>
</feature>
<proteinExistence type="predicted"/>
<reference evidence="2 3" key="1">
    <citation type="submission" date="2024-09" db="EMBL/GenBank/DDBJ databases">
        <authorList>
            <person name="Sun Q."/>
            <person name="Mori K."/>
        </authorList>
    </citation>
    <scope>NUCLEOTIDE SEQUENCE [LARGE SCALE GENOMIC DNA]</scope>
    <source>
        <strain evidence="2 3">KCTC 23315</strain>
    </source>
</reference>
<keyword evidence="1" id="KW-0472">Membrane</keyword>
<gene>
    <name evidence="2" type="ORF">ACFFJP_04340</name>
</gene>
<keyword evidence="3" id="KW-1185">Reference proteome</keyword>
<evidence type="ECO:0000256" key="1">
    <source>
        <dbReference type="SAM" id="Phobius"/>
    </source>
</evidence>
<organism evidence="2 3">
    <name type="scientific">Rheinheimera tilapiae</name>
    <dbReference type="NCBI Taxonomy" id="875043"/>
    <lineage>
        <taxon>Bacteria</taxon>
        <taxon>Pseudomonadati</taxon>
        <taxon>Pseudomonadota</taxon>
        <taxon>Gammaproteobacteria</taxon>
        <taxon>Chromatiales</taxon>
        <taxon>Chromatiaceae</taxon>
        <taxon>Rheinheimera</taxon>
    </lineage>
</organism>
<comment type="caution">
    <text evidence="2">The sequence shown here is derived from an EMBL/GenBank/DDBJ whole genome shotgun (WGS) entry which is preliminary data.</text>
</comment>
<keyword evidence="1" id="KW-1133">Transmembrane helix</keyword>
<feature type="transmembrane region" description="Helical" evidence="1">
    <location>
        <begin position="115"/>
        <end position="140"/>
    </location>
</feature>
<protein>
    <recommendedName>
        <fullName evidence="4">DUF2914 domain-containing protein</fullName>
    </recommendedName>
</protein>
<accession>A0ABV6B9H9</accession>
<evidence type="ECO:0000313" key="2">
    <source>
        <dbReference type="EMBL" id="MFC0047522.1"/>
    </source>
</evidence>
<feature type="transmembrane region" description="Helical" evidence="1">
    <location>
        <begin position="85"/>
        <end position="109"/>
    </location>
</feature>
<name>A0ABV6B9H9_9GAMM</name>
<evidence type="ECO:0008006" key="4">
    <source>
        <dbReference type="Google" id="ProtNLM"/>
    </source>
</evidence>
<dbReference type="RefSeq" id="WP_377240891.1">
    <property type="nucleotide sequence ID" value="NZ_JBHLXP010000001.1"/>
</dbReference>
<sequence length="202" mass="22935">MADHITSVHKKSAADRYRHTATDRHFTGLLRHTQFVPLTFFVLYASWQGQDSFARWLQAFEYSALLALLQLWLCRHQQPVNKLMLAANLYLLLGAAASVLQLSLLQWLLDLWRAQALFVGIALLNLLCLCGHPAGCLSVYPQNRRNGKKASLLLWLASLLAMLPAMLTQWPLLYSAFLPLLLLSLLEKWLSHRVNPPSQHGK</sequence>